<evidence type="ECO:0000256" key="9">
    <source>
        <dbReference type="ARBA" id="ARBA00022842"/>
    </source>
</evidence>
<dbReference type="Pfam" id="PF24947">
    <property type="entry name" value="PGM1_C_vert_fung"/>
    <property type="match status" value="1"/>
</dbReference>
<evidence type="ECO:0000256" key="2">
    <source>
        <dbReference type="ARBA" id="ARBA00001946"/>
    </source>
</evidence>
<keyword evidence="11" id="KW-0040">ANK repeat</keyword>
<evidence type="ECO:0000256" key="4">
    <source>
        <dbReference type="ARBA" id="ARBA00010231"/>
    </source>
</evidence>
<keyword evidence="16" id="KW-1185">Reference proteome</keyword>
<evidence type="ECO:0000256" key="6">
    <source>
        <dbReference type="ARBA" id="ARBA00022490"/>
    </source>
</evidence>
<dbReference type="Pfam" id="PF02880">
    <property type="entry name" value="PGM_PMM_III"/>
    <property type="match status" value="1"/>
</dbReference>
<comment type="catalytic activity">
    <reaction evidence="1">
        <text>alpha-D-glucose 1-phosphate = alpha-D-glucose 6-phosphate</text>
        <dbReference type="Rhea" id="RHEA:23536"/>
        <dbReference type="ChEBI" id="CHEBI:58225"/>
        <dbReference type="ChEBI" id="CHEBI:58601"/>
        <dbReference type="EC" id="5.4.2.2"/>
    </reaction>
</comment>
<organism evidence="15 16">
    <name type="scientific">Tenebrio molitor</name>
    <name type="common">Yellow mealworm beetle</name>
    <dbReference type="NCBI Taxonomy" id="7067"/>
    <lineage>
        <taxon>Eukaryota</taxon>
        <taxon>Metazoa</taxon>
        <taxon>Ecdysozoa</taxon>
        <taxon>Arthropoda</taxon>
        <taxon>Hexapoda</taxon>
        <taxon>Insecta</taxon>
        <taxon>Pterygota</taxon>
        <taxon>Neoptera</taxon>
        <taxon>Endopterygota</taxon>
        <taxon>Coleoptera</taxon>
        <taxon>Polyphaga</taxon>
        <taxon>Cucujiformia</taxon>
        <taxon>Tenebrionidae</taxon>
        <taxon>Tenebrio</taxon>
    </lineage>
</organism>
<dbReference type="NCBIfam" id="NF005737">
    <property type="entry name" value="PRK07564.1-1"/>
    <property type="match status" value="1"/>
</dbReference>
<dbReference type="InterPro" id="IPR005844">
    <property type="entry name" value="A-D-PHexomutase_a/b/a-I"/>
</dbReference>
<reference evidence="15" key="2">
    <citation type="submission" date="2021-08" db="EMBL/GenBank/DDBJ databases">
        <authorList>
            <person name="Eriksson T."/>
        </authorList>
    </citation>
    <scope>NUCLEOTIDE SEQUENCE</scope>
    <source>
        <strain evidence="15">Stoneville</strain>
        <tissue evidence="15">Whole head</tissue>
    </source>
</reference>
<dbReference type="PROSITE" id="PS50297">
    <property type="entry name" value="ANK_REP_REGION"/>
    <property type="match status" value="5"/>
</dbReference>
<dbReference type="PANTHER" id="PTHR22573:SF2">
    <property type="entry name" value="PHOSPHOGLUCOMUTASE"/>
    <property type="match status" value="1"/>
</dbReference>
<dbReference type="Gene3D" id="3.30.310.50">
    <property type="entry name" value="Alpha-D-phosphohexomutase, C-terminal domain"/>
    <property type="match status" value="1"/>
</dbReference>
<dbReference type="PRINTS" id="PR00509">
    <property type="entry name" value="PGMPMM"/>
</dbReference>
<dbReference type="FunFam" id="3.40.120.10:FF:000031">
    <property type="entry name" value="Phosphoglucomutase-like 5"/>
    <property type="match status" value="1"/>
</dbReference>
<name>A0A8J6LBG5_TENMO</name>
<dbReference type="PROSITE" id="PS00710">
    <property type="entry name" value="PGM_PMM"/>
    <property type="match status" value="1"/>
</dbReference>
<feature type="repeat" description="ANK" evidence="11">
    <location>
        <begin position="23"/>
        <end position="55"/>
    </location>
</feature>
<protein>
    <recommendedName>
        <fullName evidence="5">phosphoglucomutase (alpha-D-glucose-1,6-bisphosphate-dependent)</fullName>
        <ecNumber evidence="5">5.4.2.2</ecNumber>
    </recommendedName>
</protein>
<dbReference type="InterPro" id="IPR045244">
    <property type="entry name" value="PGM"/>
</dbReference>
<feature type="repeat" description="ANK" evidence="11">
    <location>
        <begin position="87"/>
        <end position="119"/>
    </location>
</feature>
<dbReference type="SUPFAM" id="SSF55957">
    <property type="entry name" value="Phosphoglucomutase, C-terminal domain"/>
    <property type="match status" value="1"/>
</dbReference>
<feature type="repeat" description="ANK" evidence="11">
    <location>
        <begin position="119"/>
        <end position="151"/>
    </location>
</feature>
<dbReference type="InterPro" id="IPR005841">
    <property type="entry name" value="Alpha-D-phosphohexomutase_SF"/>
</dbReference>
<dbReference type="PROSITE" id="PS50088">
    <property type="entry name" value="ANK_REPEAT"/>
    <property type="match status" value="6"/>
</dbReference>
<gene>
    <name evidence="15" type="ORF">GEV33_009572</name>
</gene>
<feature type="repeat" description="ANK" evidence="11">
    <location>
        <begin position="55"/>
        <end position="87"/>
    </location>
</feature>
<evidence type="ECO:0000256" key="5">
    <source>
        <dbReference type="ARBA" id="ARBA00012728"/>
    </source>
</evidence>
<evidence type="ECO:0000256" key="11">
    <source>
        <dbReference type="PROSITE-ProRule" id="PRU00023"/>
    </source>
</evidence>
<dbReference type="InterPro" id="IPR036770">
    <property type="entry name" value="Ankyrin_rpt-contain_sf"/>
</dbReference>
<comment type="subcellular location">
    <subcellularLocation>
        <location evidence="3">Cytoplasm</location>
    </subcellularLocation>
</comment>
<feature type="domain" description="Alpha-D-phosphohexomutase alpha/beta/alpha" evidence="14">
    <location>
        <begin position="794"/>
        <end position="904"/>
    </location>
</feature>
<dbReference type="PANTHER" id="PTHR22573">
    <property type="entry name" value="PHOSPHOHEXOMUTASE FAMILY MEMBER"/>
    <property type="match status" value="1"/>
</dbReference>
<dbReference type="FunFam" id="3.40.120.10:FF:000004">
    <property type="entry name" value="Phosphoglucomutase 5"/>
    <property type="match status" value="1"/>
</dbReference>
<dbReference type="InterPro" id="IPR016055">
    <property type="entry name" value="A-D-PHexomutase_a/b/a-I/II/III"/>
</dbReference>
<dbReference type="Pfam" id="PF02878">
    <property type="entry name" value="PGM_PMM_I"/>
    <property type="match status" value="1"/>
</dbReference>
<dbReference type="GO" id="GO:0000287">
    <property type="term" value="F:magnesium ion binding"/>
    <property type="evidence" value="ECO:0007669"/>
    <property type="project" value="InterPro"/>
</dbReference>
<dbReference type="Proteomes" id="UP000719412">
    <property type="component" value="Unassembled WGS sequence"/>
</dbReference>
<dbReference type="EC" id="5.4.2.2" evidence="5"/>
<dbReference type="GO" id="GO:0005975">
    <property type="term" value="P:carbohydrate metabolic process"/>
    <property type="evidence" value="ECO:0007669"/>
    <property type="project" value="InterPro"/>
</dbReference>
<dbReference type="AlphaFoldDB" id="A0A8J6LBG5"/>
<dbReference type="EMBL" id="JABDTM020025483">
    <property type="protein sequence ID" value="KAH0813218.1"/>
    <property type="molecule type" value="Genomic_DNA"/>
</dbReference>
<keyword evidence="8" id="KW-0479">Metal-binding</keyword>
<dbReference type="Gene3D" id="3.40.120.10">
    <property type="entry name" value="Alpha-D-Glucose-1,6-Bisphosphate, subunit A, domain 3"/>
    <property type="match status" value="3"/>
</dbReference>
<feature type="repeat" description="ANK" evidence="11">
    <location>
        <begin position="1"/>
        <end position="23"/>
    </location>
</feature>
<dbReference type="CDD" id="cd03085">
    <property type="entry name" value="PGM1"/>
    <property type="match status" value="1"/>
</dbReference>
<evidence type="ECO:0000256" key="3">
    <source>
        <dbReference type="ARBA" id="ARBA00004496"/>
    </source>
</evidence>
<dbReference type="SUPFAM" id="SSF53738">
    <property type="entry name" value="Phosphoglucomutase, first 3 domains"/>
    <property type="match status" value="3"/>
</dbReference>
<accession>A0A8J6LBG5</accession>
<keyword evidence="6" id="KW-0963">Cytoplasm</keyword>
<evidence type="ECO:0000259" key="12">
    <source>
        <dbReference type="Pfam" id="PF02878"/>
    </source>
</evidence>
<feature type="domain" description="Alpha-D-phosphohexomutase alpha/beta/alpha" evidence="13">
    <location>
        <begin position="686"/>
        <end position="781"/>
    </location>
</feature>
<keyword evidence="7" id="KW-0597">Phosphoprotein</keyword>
<dbReference type="Pfam" id="PF12796">
    <property type="entry name" value="Ank_2"/>
    <property type="match status" value="2"/>
</dbReference>
<comment type="caution">
    <text evidence="15">The sequence shown here is derived from an EMBL/GenBank/DDBJ whole genome shotgun (WGS) entry which is preliminary data.</text>
</comment>
<evidence type="ECO:0000259" key="14">
    <source>
        <dbReference type="Pfam" id="PF02880"/>
    </source>
</evidence>
<evidence type="ECO:0000259" key="13">
    <source>
        <dbReference type="Pfam" id="PF02879"/>
    </source>
</evidence>
<dbReference type="InterPro" id="IPR005845">
    <property type="entry name" value="A-D-PHexomutase_a/b/a-II"/>
</dbReference>
<dbReference type="GO" id="GO:0005829">
    <property type="term" value="C:cytosol"/>
    <property type="evidence" value="ECO:0007669"/>
    <property type="project" value="TreeGrafter"/>
</dbReference>
<evidence type="ECO:0000256" key="8">
    <source>
        <dbReference type="ARBA" id="ARBA00022723"/>
    </source>
</evidence>
<evidence type="ECO:0000313" key="15">
    <source>
        <dbReference type="EMBL" id="KAH0813218.1"/>
    </source>
</evidence>
<dbReference type="InterPro" id="IPR005846">
    <property type="entry name" value="A-D-PHexomutase_a/b/a-III"/>
</dbReference>
<proteinExistence type="inferred from homology"/>
<dbReference type="SMART" id="SM00248">
    <property type="entry name" value="ANK"/>
    <property type="match status" value="5"/>
</dbReference>
<dbReference type="GO" id="GO:0004614">
    <property type="term" value="F:phosphoglucomutase activity"/>
    <property type="evidence" value="ECO:0007669"/>
    <property type="project" value="UniProtKB-EC"/>
</dbReference>
<reference evidence="15" key="1">
    <citation type="journal article" date="2020" name="J Insects Food Feed">
        <title>The yellow mealworm (Tenebrio molitor) genome: a resource for the emerging insects as food and feed industry.</title>
        <authorList>
            <person name="Eriksson T."/>
            <person name="Andere A."/>
            <person name="Kelstrup H."/>
            <person name="Emery V."/>
            <person name="Picard C."/>
        </authorList>
    </citation>
    <scope>NUCLEOTIDE SEQUENCE</scope>
    <source>
        <strain evidence="15">Stoneville</strain>
        <tissue evidence="15">Whole head</tissue>
    </source>
</reference>
<feature type="repeat" description="ANK" evidence="11">
    <location>
        <begin position="216"/>
        <end position="248"/>
    </location>
</feature>
<dbReference type="FunFam" id="3.30.310.50:FF:000002">
    <property type="entry name" value="Phosphoglucomutase 5"/>
    <property type="match status" value="1"/>
</dbReference>
<evidence type="ECO:0000256" key="10">
    <source>
        <dbReference type="ARBA" id="ARBA00023235"/>
    </source>
</evidence>
<dbReference type="Gene3D" id="1.25.40.20">
    <property type="entry name" value="Ankyrin repeat-containing domain"/>
    <property type="match status" value="2"/>
</dbReference>
<dbReference type="InterPro" id="IPR016066">
    <property type="entry name" value="A-D-PHexomutase_CS"/>
</dbReference>
<dbReference type="InterPro" id="IPR002110">
    <property type="entry name" value="Ankyrin_rpt"/>
</dbReference>
<keyword evidence="9" id="KW-0460">Magnesium</keyword>
<dbReference type="SUPFAM" id="SSF48403">
    <property type="entry name" value="Ankyrin repeat"/>
    <property type="match status" value="1"/>
</dbReference>
<dbReference type="Pfam" id="PF02879">
    <property type="entry name" value="PGM_PMM_II"/>
    <property type="match status" value="1"/>
</dbReference>
<evidence type="ECO:0000256" key="7">
    <source>
        <dbReference type="ARBA" id="ARBA00022553"/>
    </source>
</evidence>
<evidence type="ECO:0000313" key="16">
    <source>
        <dbReference type="Proteomes" id="UP000719412"/>
    </source>
</evidence>
<sequence length="1044" mass="115508">MRGYLNIARILIKSGADVNLVDECGTPLNRAIREENWDSVRFLTESGADVNLADEYETPLTLAAWKGHRQVVQFLIESGANVNLLSKQKTPLTTAAWREHWDIVKFLIESGADVNFADSYATPLYIAIRKENWDVAKFLIEGGADVNLADRYGNLPVKVWQEKQNFEILNRMIEKGLKVNATLANALPEWSLELEKVNVVKYFIEQGAHVNQKHENGQTLLSMALKNSDLRSFQLLIESGADPRLAEAEIKEKITKDRDFAIYMKSPDLESKTKKLTIRENDASKEESTENALFLQALQKAAGCQKHASYPMTSPAATSCPSKRKIVIHSDTTTAIEINQDKVIFLFYMEKNIRKYFGWADNRGKNRHRKKRPLVPSRDNSCAVGGPVSTIPISSAKRKKVAVGGVAIAPGTRPLAATPLATEKFLFGTQQKPPPTEKSGAPDTAFTARRDKGENRAAADRVTSAMTLSSIVVPTTPFEGQKPGTSGLRKKVKVFMEKNYTENFIQCILDALGDKLQGSTLIVGGDGRYFSKQAINIIIRIAAANGVSKGVFLVEGVLTVDLKVAKLIIGQRGILSTPAVSSLIRTHKVLGGIVLTASHNPGGIRNDFGIKFNIDNGGPAPDSFTDAVYDLTRQIKQYKFTPDLDCDFAQTGVQTFQVDGRDFVVEVIDSSENYVTLMKQIFDFEKLRELIKGTANRPPFQVLIDSMNGVTGVYVTRIFVEELGANPDTNVRRIIPLDNFGEIHPDPNLTYAKDLVDKVKADATYDLGAAFDGDGDRNMIIGKRAFFVTPSDSLAVIANNLECIPYFKSNGVHGFARSMPTGAAVDRVAAKLGKEMFEVPTGWKYFGNLMDAGRLSLCGEESFGTGSDHIREKDGIWAVLAWLSIIAHKNMSIEDILTEHWKTYGRNYFTRYDYEECDSNDAGKMMAHLEETIADPKFVGKEYSAGGKTYKVKQADNFSYVDPIDKSVTKNQGIRILFEDGSRVIYRLSGTGSTGATIRLYADSYEKSNVTSDAQDMLKPVVEVGLELSRLKEFTGRDEPTVIT</sequence>
<comment type="similarity">
    <text evidence="4">Belongs to the phosphohexose mutase family.</text>
</comment>
<comment type="cofactor">
    <cofactor evidence="2">
        <name>Mg(2+)</name>
        <dbReference type="ChEBI" id="CHEBI:18420"/>
    </cofactor>
</comment>
<dbReference type="FunFam" id="3.40.120.10:FF:000007">
    <property type="entry name" value="Phosphoglucomutase 5"/>
    <property type="match status" value="1"/>
</dbReference>
<feature type="domain" description="Alpha-D-phosphohexomutase alpha/beta/alpha" evidence="12">
    <location>
        <begin position="481"/>
        <end position="638"/>
    </location>
</feature>
<dbReference type="InterPro" id="IPR036900">
    <property type="entry name" value="A-D-PHexomutase_C_sf"/>
</dbReference>
<evidence type="ECO:0000256" key="1">
    <source>
        <dbReference type="ARBA" id="ARBA00000443"/>
    </source>
</evidence>
<keyword evidence="10" id="KW-0413">Isomerase</keyword>